<keyword evidence="7 10" id="KW-1133">Transmembrane helix</keyword>
<protein>
    <submittedName>
        <fullName evidence="13">Unannotated protein</fullName>
    </submittedName>
</protein>
<feature type="transmembrane region" description="Helical" evidence="10">
    <location>
        <begin position="236"/>
        <end position="257"/>
    </location>
</feature>
<dbReference type="PANTHER" id="PTHR11795:SF371">
    <property type="entry name" value="HIGH-AFFINITY BRANCHED-CHAIN AMINO ACID TRANSPORT SYSTEM PERMEASE PROTEIN LIVH"/>
    <property type="match status" value="1"/>
</dbReference>
<comment type="subcellular location">
    <subcellularLocation>
        <location evidence="1">Cell membrane</location>
        <topology evidence="1">Multi-pass membrane protein</topology>
    </subcellularLocation>
</comment>
<evidence type="ECO:0000256" key="2">
    <source>
        <dbReference type="ARBA" id="ARBA00022448"/>
    </source>
</evidence>
<feature type="transmembrane region" description="Helical" evidence="10">
    <location>
        <begin position="156"/>
        <end position="174"/>
    </location>
</feature>
<feature type="transmembrane region" description="Helical" evidence="10">
    <location>
        <begin position="289"/>
        <end position="306"/>
    </location>
</feature>
<evidence type="ECO:0000313" key="13">
    <source>
        <dbReference type="EMBL" id="CAB4649710.1"/>
    </source>
</evidence>
<dbReference type="InterPro" id="IPR001851">
    <property type="entry name" value="ABC_transp_permease"/>
</dbReference>
<evidence type="ECO:0000256" key="10">
    <source>
        <dbReference type="SAM" id="Phobius"/>
    </source>
</evidence>
<dbReference type="GO" id="GO:0015190">
    <property type="term" value="F:L-leucine transmembrane transporter activity"/>
    <property type="evidence" value="ECO:0007669"/>
    <property type="project" value="TreeGrafter"/>
</dbReference>
<keyword evidence="5 10" id="KW-0812">Transmembrane</keyword>
<keyword evidence="4" id="KW-0997">Cell inner membrane</keyword>
<gene>
    <name evidence="11" type="ORF">UFOPK1572_00301</name>
    <name evidence="12" type="ORF">UFOPK1704_00070</name>
    <name evidence="13" type="ORF">UFOPK2169_00679</name>
</gene>
<dbReference type="GO" id="GO:1903806">
    <property type="term" value="P:L-isoleucine import across plasma membrane"/>
    <property type="evidence" value="ECO:0007669"/>
    <property type="project" value="TreeGrafter"/>
</dbReference>
<reference evidence="13" key="1">
    <citation type="submission" date="2020-05" db="EMBL/GenBank/DDBJ databases">
        <authorList>
            <person name="Chiriac C."/>
            <person name="Salcher M."/>
            <person name="Ghai R."/>
            <person name="Kavagutti S V."/>
        </authorList>
    </citation>
    <scope>NUCLEOTIDE SEQUENCE</scope>
</reference>
<keyword evidence="2" id="KW-0813">Transport</keyword>
<evidence type="ECO:0000256" key="4">
    <source>
        <dbReference type="ARBA" id="ARBA00022519"/>
    </source>
</evidence>
<evidence type="ECO:0000256" key="3">
    <source>
        <dbReference type="ARBA" id="ARBA00022475"/>
    </source>
</evidence>
<proteinExistence type="inferred from homology"/>
<dbReference type="GO" id="GO:0015808">
    <property type="term" value="P:L-alanine transport"/>
    <property type="evidence" value="ECO:0007669"/>
    <property type="project" value="TreeGrafter"/>
</dbReference>
<evidence type="ECO:0000256" key="1">
    <source>
        <dbReference type="ARBA" id="ARBA00004651"/>
    </source>
</evidence>
<dbReference type="EMBL" id="CAEZTC010000023">
    <property type="protein sequence ID" value="CAB4552915.1"/>
    <property type="molecule type" value="Genomic_DNA"/>
</dbReference>
<organism evidence="13">
    <name type="scientific">freshwater metagenome</name>
    <dbReference type="NCBI Taxonomy" id="449393"/>
    <lineage>
        <taxon>unclassified sequences</taxon>
        <taxon>metagenomes</taxon>
        <taxon>ecological metagenomes</taxon>
    </lineage>
</organism>
<dbReference type="EMBL" id="CAEZWE010000021">
    <property type="protein sequence ID" value="CAB4649710.1"/>
    <property type="molecule type" value="Genomic_DNA"/>
</dbReference>
<evidence type="ECO:0000256" key="8">
    <source>
        <dbReference type="ARBA" id="ARBA00023136"/>
    </source>
</evidence>
<feature type="transmembrane region" description="Helical" evidence="10">
    <location>
        <begin position="335"/>
        <end position="354"/>
    </location>
</feature>
<accession>A0A6J6KIS2</accession>
<dbReference type="AlphaFoldDB" id="A0A6J6KIS2"/>
<evidence type="ECO:0000256" key="7">
    <source>
        <dbReference type="ARBA" id="ARBA00022989"/>
    </source>
</evidence>
<evidence type="ECO:0000256" key="9">
    <source>
        <dbReference type="ARBA" id="ARBA00037998"/>
    </source>
</evidence>
<dbReference type="GO" id="GO:0015188">
    <property type="term" value="F:L-isoleucine transmembrane transporter activity"/>
    <property type="evidence" value="ECO:0007669"/>
    <property type="project" value="TreeGrafter"/>
</dbReference>
<dbReference type="CDD" id="cd06582">
    <property type="entry name" value="TM_PBP1_LivH_like"/>
    <property type="match status" value="1"/>
</dbReference>
<dbReference type="GO" id="GO:0005886">
    <property type="term" value="C:plasma membrane"/>
    <property type="evidence" value="ECO:0007669"/>
    <property type="project" value="UniProtKB-SubCell"/>
</dbReference>
<dbReference type="Pfam" id="PF02653">
    <property type="entry name" value="BPD_transp_2"/>
    <property type="match status" value="1"/>
</dbReference>
<dbReference type="PANTHER" id="PTHR11795">
    <property type="entry name" value="BRANCHED-CHAIN AMINO ACID TRANSPORT SYSTEM PERMEASE PROTEIN LIVH"/>
    <property type="match status" value="1"/>
</dbReference>
<keyword evidence="8 10" id="KW-0472">Membrane</keyword>
<keyword evidence="3" id="KW-1003">Cell membrane</keyword>
<name>A0A6J6KIS2_9ZZZZ</name>
<dbReference type="GO" id="GO:0015192">
    <property type="term" value="F:L-phenylalanine transmembrane transporter activity"/>
    <property type="evidence" value="ECO:0007669"/>
    <property type="project" value="TreeGrafter"/>
</dbReference>
<evidence type="ECO:0000313" key="12">
    <source>
        <dbReference type="EMBL" id="CAB4563612.1"/>
    </source>
</evidence>
<evidence type="ECO:0000256" key="5">
    <source>
        <dbReference type="ARBA" id="ARBA00022692"/>
    </source>
</evidence>
<evidence type="ECO:0000313" key="11">
    <source>
        <dbReference type="EMBL" id="CAB4552915.1"/>
    </source>
</evidence>
<evidence type="ECO:0000256" key="6">
    <source>
        <dbReference type="ARBA" id="ARBA00022970"/>
    </source>
</evidence>
<dbReference type="GO" id="GO:0005304">
    <property type="term" value="F:L-valine transmembrane transporter activity"/>
    <property type="evidence" value="ECO:0007669"/>
    <property type="project" value="TreeGrafter"/>
</dbReference>
<comment type="similarity">
    <text evidence="9">Belongs to the binding-protein-dependent transport system permease family. LivHM subfamily.</text>
</comment>
<feature type="transmembrane region" description="Helical" evidence="10">
    <location>
        <begin position="411"/>
        <end position="427"/>
    </location>
</feature>
<keyword evidence="6" id="KW-0029">Amino-acid transport</keyword>
<dbReference type="GO" id="GO:0042941">
    <property type="term" value="P:D-alanine transmembrane transport"/>
    <property type="evidence" value="ECO:0007669"/>
    <property type="project" value="TreeGrafter"/>
</dbReference>
<feature type="transmembrane region" description="Helical" evidence="10">
    <location>
        <begin position="204"/>
        <end position="224"/>
    </location>
</feature>
<dbReference type="InterPro" id="IPR052157">
    <property type="entry name" value="BCAA_transport_permease"/>
</dbReference>
<dbReference type="EMBL" id="CAEZTQ010000006">
    <property type="protein sequence ID" value="CAB4563612.1"/>
    <property type="molecule type" value="Genomic_DNA"/>
</dbReference>
<sequence length="439" mass="46426">MRRVKKGELILGAIAGLTLMFMGSSPAQAAETNETNIIVTVIEEKLTDGEIERIPVEGVTVTATGASGVVTGITGDDGVISLAVIRTGEYKVAIDVASLPDGITPQSNRPTELTINFDTGATIGSGERKVSLFVGDDRVSGSGRWEQLPQTLVNGIKLSLIIAMCAVGLSLIYGTTGLTNFAHGEIVTIGALAAFWLNKYGFGLHLLLAAPFGIAASALASGLFERQVWRPLRRRGTSLTSMMIISIGVAISVRYIYLFFFGGRNRRYNEFVGTPEIDFGPFGITPRDLGIMIISAVTAIGLALFLSRAKLGKAIRAVSDNPDLASATGINTDRIILVVWLIGGSLAGMGGLMLGASTGVQWDMGNIILLLMFAAITVGGLGNPYGALLGSFVVGMFTELWTWIFPNVVELKTLGALLALVLVLLVRPQGLLGRKERIG</sequence>